<evidence type="ECO:0000313" key="12">
    <source>
        <dbReference type="EMBL" id="CAG9331829.1"/>
    </source>
</evidence>
<evidence type="ECO:0000256" key="5">
    <source>
        <dbReference type="ARBA" id="ARBA00022448"/>
    </source>
</evidence>
<dbReference type="GO" id="GO:0005789">
    <property type="term" value="C:endoplasmic reticulum membrane"/>
    <property type="evidence" value="ECO:0007669"/>
    <property type="project" value="UniProtKB-SubCell"/>
</dbReference>
<evidence type="ECO:0000256" key="3">
    <source>
        <dbReference type="ARBA" id="ARBA00009714"/>
    </source>
</evidence>
<dbReference type="GO" id="GO:0043495">
    <property type="term" value="F:protein-membrane adaptor activity"/>
    <property type="evidence" value="ECO:0007669"/>
    <property type="project" value="TreeGrafter"/>
</dbReference>
<organism evidence="12 13">
    <name type="scientific">Blepharisma stoltei</name>
    <dbReference type="NCBI Taxonomy" id="1481888"/>
    <lineage>
        <taxon>Eukaryota</taxon>
        <taxon>Sar</taxon>
        <taxon>Alveolata</taxon>
        <taxon>Ciliophora</taxon>
        <taxon>Postciliodesmatophora</taxon>
        <taxon>Heterotrichea</taxon>
        <taxon>Heterotrichida</taxon>
        <taxon>Blepharismidae</taxon>
        <taxon>Blepharisma</taxon>
    </lineage>
</organism>
<reference evidence="12" key="1">
    <citation type="submission" date="2021-09" db="EMBL/GenBank/DDBJ databases">
        <authorList>
            <consortium name="AG Swart"/>
            <person name="Singh M."/>
            <person name="Singh A."/>
            <person name="Seah K."/>
            <person name="Emmerich C."/>
        </authorList>
    </citation>
    <scope>NUCLEOTIDE SEQUENCE</scope>
    <source>
        <strain evidence="12">ATCC30299</strain>
    </source>
</reference>
<evidence type="ECO:0000256" key="6">
    <source>
        <dbReference type="ARBA" id="ARBA00022824"/>
    </source>
</evidence>
<keyword evidence="6" id="KW-0256">Endoplasmic reticulum</keyword>
<dbReference type="GO" id="GO:0000422">
    <property type="term" value="P:autophagy of mitochondrion"/>
    <property type="evidence" value="ECO:0007669"/>
    <property type="project" value="TreeGrafter"/>
</dbReference>
<comment type="catalytic activity">
    <reaction evidence="11">
        <text>a 1,2-diacyl-sn-glycero-3-phosphoethanolamine(in) = a 1,2-diacyl-sn-glycero-3-phosphoethanolamine(out)</text>
        <dbReference type="Rhea" id="RHEA:38895"/>
        <dbReference type="ChEBI" id="CHEBI:64612"/>
    </reaction>
</comment>
<evidence type="ECO:0000256" key="2">
    <source>
        <dbReference type="ARBA" id="ARBA00004623"/>
    </source>
</evidence>
<evidence type="ECO:0000256" key="1">
    <source>
        <dbReference type="ARBA" id="ARBA00004406"/>
    </source>
</evidence>
<dbReference type="GO" id="GO:0034045">
    <property type="term" value="C:phagophore assembly site membrane"/>
    <property type="evidence" value="ECO:0007669"/>
    <property type="project" value="UniProtKB-SubCell"/>
</dbReference>
<accession>A0AAU9K852</accession>
<evidence type="ECO:0000256" key="11">
    <source>
        <dbReference type="ARBA" id="ARBA00024615"/>
    </source>
</evidence>
<dbReference type="Proteomes" id="UP001162131">
    <property type="component" value="Unassembled WGS sequence"/>
</dbReference>
<dbReference type="GO" id="GO:0061723">
    <property type="term" value="P:glycophagy"/>
    <property type="evidence" value="ECO:0007669"/>
    <property type="project" value="TreeGrafter"/>
</dbReference>
<dbReference type="PANTHER" id="PTHR13190">
    <property type="entry name" value="AUTOPHAGY-RELATED 2, ISOFORM A"/>
    <property type="match status" value="1"/>
</dbReference>
<comment type="subcellular location">
    <subcellularLocation>
        <location evidence="1">Endoplasmic reticulum membrane</location>
        <topology evidence="1">Peripheral membrane protein</topology>
    </subcellularLocation>
    <subcellularLocation>
        <location evidence="2">Preautophagosomal structure membrane</location>
        <topology evidence="2">Peripheral membrane protein</topology>
    </subcellularLocation>
</comment>
<dbReference type="GO" id="GO:0061709">
    <property type="term" value="P:reticulophagy"/>
    <property type="evidence" value="ECO:0007669"/>
    <property type="project" value="TreeGrafter"/>
</dbReference>
<dbReference type="GO" id="GO:0032266">
    <property type="term" value="F:phosphatidylinositol-3-phosphate binding"/>
    <property type="evidence" value="ECO:0007669"/>
    <property type="project" value="TreeGrafter"/>
</dbReference>
<evidence type="ECO:0000256" key="9">
    <source>
        <dbReference type="ARBA" id="ARBA00023136"/>
    </source>
</evidence>
<comment type="catalytic activity">
    <reaction evidence="10">
        <text>a 1,2-diacyl-sn-glycero-3-phospho-L-serine(in) = a 1,2-diacyl-sn-glycero-3-phospho-L-serine(out)</text>
        <dbReference type="Rhea" id="RHEA:38663"/>
        <dbReference type="ChEBI" id="CHEBI:57262"/>
    </reaction>
</comment>
<name>A0AAU9K852_9CILI</name>
<comment type="similarity">
    <text evidence="3">Belongs to the ATG2 family.</text>
</comment>
<dbReference type="Pfam" id="PF13329">
    <property type="entry name" value="ATG2_CAD"/>
    <property type="match status" value="1"/>
</dbReference>
<keyword evidence="13" id="KW-1185">Reference proteome</keyword>
<evidence type="ECO:0000256" key="10">
    <source>
        <dbReference type="ARBA" id="ARBA00024479"/>
    </source>
</evidence>
<evidence type="ECO:0000256" key="7">
    <source>
        <dbReference type="ARBA" id="ARBA00023006"/>
    </source>
</evidence>
<evidence type="ECO:0000313" key="13">
    <source>
        <dbReference type="Proteomes" id="UP001162131"/>
    </source>
</evidence>
<keyword evidence="8" id="KW-0445">Lipid transport</keyword>
<protein>
    <recommendedName>
        <fullName evidence="4">Autophagy-related protein 2</fullName>
    </recommendedName>
</protein>
<gene>
    <name evidence="12" type="ORF">BSTOLATCC_MIC53888</name>
</gene>
<dbReference type="PANTHER" id="PTHR13190:SF1">
    <property type="entry name" value="AUTOPHAGY-RELATED 2, ISOFORM A"/>
    <property type="match status" value="1"/>
</dbReference>
<dbReference type="GO" id="GO:0000045">
    <property type="term" value="P:autophagosome assembly"/>
    <property type="evidence" value="ECO:0007669"/>
    <property type="project" value="TreeGrafter"/>
</dbReference>
<keyword evidence="9" id="KW-0472">Membrane</keyword>
<dbReference type="EMBL" id="CAJZBQ010000053">
    <property type="protein sequence ID" value="CAG9331829.1"/>
    <property type="molecule type" value="Genomic_DNA"/>
</dbReference>
<evidence type="ECO:0000256" key="8">
    <source>
        <dbReference type="ARBA" id="ARBA00023055"/>
    </source>
</evidence>
<sequence length="1385" mass="157220">MSILTRPVVELASYILTKLHGGFLLDQFDHKQLKTNLVDGVYMLKDLRLNPEQINKNLKDSPLHISKGSISQCTLKFPSLLRLASDPTSINIQGAIIEFCSAKESGFPVLRGQLFASLNESEEDLQGVTLLTKAIGNFLSSTSLRINVLIIRIRNKPADKEFIQISIPSLQLIDLDSEETDGKHKLMTIQGLCASILHEEVEVPVSSDYSNICSFENDISFRIKISRELLKIDSEIDNLNFIVGFDQMMAMLRIALSMQKSDILIDEAEVIANDNSEDSDEEIKQAIENPENYIDIRKKEIKLSLSNFNLAVLVNEHAEFVKVWNASFDNLASIPGSYIHVNLAGLSVFSSHSTRIRLGSFQIAHHHLVNQPDLDSSELFKSARESFNSDFFRSRDSLNWSIDTNSQHFCINSVVAIKPIFNFQEKYSVNIEFKDTESRYEIGEIDINIDNVLLECLQAFSIYSNKAPSEESSGEVTLILDIPMIKLEYRHYHIESHAPRCCCEQSQLWSLGGEIQELLWHNSLKSSSLKINTVSFRSKENNTERDILKGNKLLYEIGKVGLLEPYQEGKKPLEFLDYYAEGQGNIRIFIGNKAIEPYSSLEGESPNIKYHEIDKKNEYLAISKCFTYNKLLLHSLEIWLDPSTLKKVISLIPQSSSKSEVNLNTDYYSYTIENANIHLYENISNQKATASASFSIFEYLSFTNCFPNKINYNRCTFNSFDIQYKDNIIAHNIGPAPFLYVQEDDDIKLGFKEIILYAEQIPDFVGFFDNFSFSDNSKPPSNDSENATKINFAFENIYFDYLIGESRFFLCIQNCNLWSILSSPNSSNFHFALDSAQLFIKYPVNSREQVISISSLTYVKTLQSLHFALISTITDLEIFYTSIKKEKNIDEADEINEASPPFIECMLGSAECKPILSNLYVSQEVRCQILKEEYLEIHANVGCWIIHMCKDTVDAISSVLGSFSKGPSQKEPQVPQRKKEFISNSTNQHEDINLQSYLAENDKPLLPPPLMKRSSSVKSSQIYHTHLNSSQLRQTNTIDSQFHQLQPQHGFPKVKISLSLFHLRINLYSGKDFNASRAITPGLSFICENLGLSYSKFPQTMNYSWRLALSIEDFEALDRVKLSTVKQLISFDKKTIRNLGSQMLQFEISGIWLSPAISDEIELIVNTKILPLKISIDQHLVDFCIDFIDNNAKSSPEDPSFSDIETKKTTFIQRLSFDDIFISLDYIPHKINRNLSGANLLNIFHIEDFKIHLPRISITSARDFQQAIGKAWAFWLKHLKEREFLKFISGIGPLTTIKNLGSALYEIAKLPYSSNSQSDGAKQALLGLVKAVFIETLRLTETVLGGAYTVLQTMGVVAGIDMPSRQILIGPLIKAQHAVENQKWR</sequence>
<keyword evidence="5" id="KW-0813">Transport</keyword>
<dbReference type="GO" id="GO:0061908">
    <property type="term" value="C:phagophore"/>
    <property type="evidence" value="ECO:0007669"/>
    <property type="project" value="TreeGrafter"/>
</dbReference>
<dbReference type="GO" id="GO:0006869">
    <property type="term" value="P:lipid transport"/>
    <property type="evidence" value="ECO:0007669"/>
    <property type="project" value="UniProtKB-KW"/>
</dbReference>
<dbReference type="InterPro" id="IPR026849">
    <property type="entry name" value="ATG2"/>
</dbReference>
<evidence type="ECO:0000256" key="4">
    <source>
        <dbReference type="ARBA" id="ARBA00018070"/>
    </source>
</evidence>
<comment type="caution">
    <text evidence="12">The sequence shown here is derived from an EMBL/GenBank/DDBJ whole genome shotgun (WGS) entry which is preliminary data.</text>
</comment>
<proteinExistence type="inferred from homology"/>
<keyword evidence="7" id="KW-0072">Autophagy</keyword>
<dbReference type="GO" id="GO:0034727">
    <property type="term" value="P:piecemeal microautophagy of the nucleus"/>
    <property type="evidence" value="ECO:0007669"/>
    <property type="project" value="TreeGrafter"/>
</dbReference>